<evidence type="ECO:0000256" key="12">
    <source>
        <dbReference type="SAM" id="MobiDB-lite"/>
    </source>
</evidence>
<sequence>MYGSIVSMVVQAALAFLLSKDPESRTAVRGLLASLTGTALILGWQLLCVLRAWLATSLEKEPEAPEDSWIDLCGPPRFDPSKGVYGEVLIDGKQHRVVIQPDFWPLLRSAINIDRDEAAVANSIVSSVAPGKEPGSLVCIQAKDGKVIGMGARVHCGPATVLVTAGHVLKKGMIADLYLAKYSVSSKEGKRVLMDPTWKIEYGSLNKEADVISVQVPAAVWSRLGVTAARVRKPTVKVPVLAYGGEASGLIQSSQGFATPDGNMSVAHSCSTRPGWSGTPLYAGSDIVAIHRRWEDIGVKNLATNLSIFHANCESSENGEQGAREIDAEEWISREVPPTDVYIAGRGKYRVAGDEFSHSSYDPLAFSKYKKERGEMTWADMVEGDLDWDAREESTGNDIPLNCQQAASKCSSPCVTCPESSGVTEKSSPQQACPSLTVEDRVSNLEKLLERVLTSSAETQSNISVISQTLVGLKEARKQKELVCSSKQADSAPQKPPTTSTARAENSSENTPGPSSEPASGGKLGTQKASKKRSKKSRKGTSSGTPVQGSPSA</sequence>
<keyword evidence="3" id="KW-0645">Protease</keyword>
<feature type="region of interest" description="Disordered" evidence="12">
    <location>
        <begin position="482"/>
        <end position="553"/>
    </location>
</feature>
<keyword evidence="7" id="KW-0720">Serine protease</keyword>
<keyword evidence="6" id="KW-0378">Hydrolase</keyword>
<keyword evidence="9" id="KW-1133">Transmembrane helix</keyword>
<dbReference type="InterPro" id="IPR000382">
    <property type="entry name" value="Peptidase_S39B_luteovirus"/>
</dbReference>
<protein>
    <recommendedName>
        <fullName evidence="13">Peptidase S39 domain-containing protein</fullName>
    </recommendedName>
</protein>
<dbReference type="InterPro" id="IPR009003">
    <property type="entry name" value="Peptidase_S1_PA"/>
</dbReference>
<dbReference type="EMBL" id="MT129760">
    <property type="protein sequence ID" value="QIJ70035.1"/>
    <property type="molecule type" value="Genomic_RNA"/>
</dbReference>
<feature type="compositionally biased region" description="Basic residues" evidence="12">
    <location>
        <begin position="529"/>
        <end position="539"/>
    </location>
</feature>
<organism evidence="14">
    <name type="scientific">Ryegrass mottle virus</name>
    <dbReference type="NCBI Taxonomy" id="119910"/>
    <lineage>
        <taxon>Viruses</taxon>
        <taxon>Riboviria</taxon>
        <taxon>Orthornavirae</taxon>
        <taxon>Pisuviricota</taxon>
        <taxon>Pisoniviricetes</taxon>
        <taxon>Sobelivirales</taxon>
        <taxon>Solemoviridae</taxon>
        <taxon>Sobemovirus</taxon>
        <taxon>Sobemovirus RGMOV</taxon>
    </lineage>
</organism>
<dbReference type="SUPFAM" id="SSF50494">
    <property type="entry name" value="Trypsin-like serine proteases"/>
    <property type="match status" value="1"/>
</dbReference>
<accession>A0A6G7PS83</accession>
<comment type="function">
    <text evidence="11">Covalently attached to the 5' extremity of the genomic and subgenomic RNAs. It may serve as a primer for the replicase.</text>
</comment>
<evidence type="ECO:0000256" key="2">
    <source>
        <dbReference type="ARBA" id="ARBA00022520"/>
    </source>
</evidence>
<evidence type="ECO:0000313" key="14">
    <source>
        <dbReference type="EMBL" id="QIJ70035.1"/>
    </source>
</evidence>
<keyword evidence="5" id="KW-0688">Ribosomal frameshifting</keyword>
<evidence type="ECO:0000256" key="6">
    <source>
        <dbReference type="ARBA" id="ARBA00022801"/>
    </source>
</evidence>
<dbReference type="InterPro" id="IPR043504">
    <property type="entry name" value="Peptidase_S1_PA_chymotrypsin"/>
</dbReference>
<proteinExistence type="predicted"/>
<keyword evidence="4" id="KW-0812">Transmembrane</keyword>
<dbReference type="GO" id="GO:0033644">
    <property type="term" value="C:host cell membrane"/>
    <property type="evidence" value="ECO:0007669"/>
    <property type="project" value="UniProtKB-SubCell"/>
</dbReference>
<reference evidence="14" key="1">
    <citation type="submission" date="2020-02" db="EMBL/GenBank/DDBJ databases">
        <title>Comparative analysis of RNA virome composition in rabbits and associated ectoparasites.</title>
        <authorList>
            <person name="Mahar J.E."/>
            <person name="Shi M."/>
            <person name="Hall R.N."/>
            <person name="Strive T."/>
            <person name="Holmes E.C."/>
        </authorList>
    </citation>
    <scope>NUCLEOTIDE SEQUENCE</scope>
    <source>
        <strain evidence="14">GUNCC_DN53883-16</strain>
    </source>
</reference>
<evidence type="ECO:0000256" key="7">
    <source>
        <dbReference type="ARBA" id="ARBA00022825"/>
    </source>
</evidence>
<comment type="subcellular location">
    <subcellularLocation>
        <location evidence="1">Host membrane</location>
        <topology evidence="1">Multi-pass membrane protein</topology>
    </subcellularLocation>
</comment>
<dbReference type="PROSITE" id="PS51868">
    <property type="entry name" value="PEPTIDASE_S39"/>
    <property type="match status" value="1"/>
</dbReference>
<feature type="compositionally biased region" description="Polar residues" evidence="12">
    <location>
        <begin position="485"/>
        <end position="518"/>
    </location>
</feature>
<evidence type="ECO:0000256" key="11">
    <source>
        <dbReference type="ARBA" id="ARBA00029410"/>
    </source>
</evidence>
<evidence type="ECO:0000256" key="5">
    <source>
        <dbReference type="ARBA" id="ARBA00022758"/>
    </source>
</evidence>
<keyword evidence="2" id="KW-0191">Covalent protein-RNA linkage</keyword>
<dbReference type="GO" id="GO:0075523">
    <property type="term" value="P:viral translational frameshifting"/>
    <property type="evidence" value="ECO:0007669"/>
    <property type="project" value="UniProtKB-KW"/>
</dbReference>
<evidence type="ECO:0000256" key="3">
    <source>
        <dbReference type="ARBA" id="ARBA00022670"/>
    </source>
</evidence>
<feature type="domain" description="Peptidase S39" evidence="13">
    <location>
        <begin position="120"/>
        <end position="321"/>
    </location>
</feature>
<keyword evidence="10" id="KW-0472">Membrane</keyword>
<evidence type="ECO:0000256" key="10">
    <source>
        <dbReference type="ARBA" id="ARBA00023136"/>
    </source>
</evidence>
<evidence type="ECO:0000256" key="9">
    <source>
        <dbReference type="ARBA" id="ARBA00022989"/>
    </source>
</evidence>
<dbReference type="Gene3D" id="2.40.10.10">
    <property type="entry name" value="Trypsin-like serine proteases"/>
    <property type="match status" value="2"/>
</dbReference>
<dbReference type="GO" id="GO:0006508">
    <property type="term" value="P:proteolysis"/>
    <property type="evidence" value="ECO:0007669"/>
    <property type="project" value="UniProtKB-KW"/>
</dbReference>
<evidence type="ECO:0000256" key="4">
    <source>
        <dbReference type="ARBA" id="ARBA00022692"/>
    </source>
</evidence>
<evidence type="ECO:0000259" key="13">
    <source>
        <dbReference type="PROSITE" id="PS51868"/>
    </source>
</evidence>
<keyword evidence="8" id="KW-1043">Host membrane</keyword>
<dbReference type="GO" id="GO:0004252">
    <property type="term" value="F:serine-type endopeptidase activity"/>
    <property type="evidence" value="ECO:0007669"/>
    <property type="project" value="InterPro"/>
</dbReference>
<evidence type="ECO:0000256" key="8">
    <source>
        <dbReference type="ARBA" id="ARBA00022870"/>
    </source>
</evidence>
<dbReference type="GO" id="GO:0016020">
    <property type="term" value="C:membrane"/>
    <property type="evidence" value="ECO:0007669"/>
    <property type="project" value="InterPro"/>
</dbReference>
<name>A0A6G7PS83_9VIRU</name>
<evidence type="ECO:0000256" key="1">
    <source>
        <dbReference type="ARBA" id="ARBA00004301"/>
    </source>
</evidence>